<keyword evidence="1" id="KW-0812">Transmembrane</keyword>
<keyword evidence="1" id="KW-1133">Transmembrane helix</keyword>
<accession>A0A9J6AHC5</accession>
<organism evidence="2 3">
    <name type="scientific">Solanum commersonii</name>
    <name type="common">Commerson's wild potato</name>
    <name type="synonym">Commerson's nightshade</name>
    <dbReference type="NCBI Taxonomy" id="4109"/>
    <lineage>
        <taxon>Eukaryota</taxon>
        <taxon>Viridiplantae</taxon>
        <taxon>Streptophyta</taxon>
        <taxon>Embryophyta</taxon>
        <taxon>Tracheophyta</taxon>
        <taxon>Spermatophyta</taxon>
        <taxon>Magnoliopsida</taxon>
        <taxon>eudicotyledons</taxon>
        <taxon>Gunneridae</taxon>
        <taxon>Pentapetalae</taxon>
        <taxon>asterids</taxon>
        <taxon>lamiids</taxon>
        <taxon>Solanales</taxon>
        <taxon>Solanaceae</taxon>
        <taxon>Solanoideae</taxon>
        <taxon>Solaneae</taxon>
        <taxon>Solanum</taxon>
    </lineage>
</organism>
<dbReference type="EMBL" id="JACXVP010000002">
    <property type="protein sequence ID" value="KAG5623739.1"/>
    <property type="molecule type" value="Genomic_DNA"/>
</dbReference>
<dbReference type="Proteomes" id="UP000824120">
    <property type="component" value="Chromosome 2"/>
</dbReference>
<feature type="transmembrane region" description="Helical" evidence="1">
    <location>
        <begin position="77"/>
        <end position="97"/>
    </location>
</feature>
<protein>
    <submittedName>
        <fullName evidence="2">Uncharacterized protein</fullName>
    </submittedName>
</protein>
<comment type="caution">
    <text evidence="2">The sequence shown here is derived from an EMBL/GenBank/DDBJ whole genome shotgun (WGS) entry which is preliminary data.</text>
</comment>
<sequence>MKKELGSANDLSREIKKTLPRDNLLLFSNPCQVDFWMSIYVFFGYMIVIPLPEFLLKFSWHSYKNYSSMPGKLHTISLLRILPIAGASCTGLPFFLIA</sequence>
<dbReference type="AlphaFoldDB" id="A0A9J6AHC5"/>
<feature type="transmembrane region" description="Helical" evidence="1">
    <location>
        <begin position="35"/>
        <end position="56"/>
    </location>
</feature>
<name>A0A9J6AHC5_SOLCO</name>
<keyword evidence="3" id="KW-1185">Reference proteome</keyword>
<gene>
    <name evidence="2" type="ORF">H5410_008957</name>
</gene>
<keyword evidence="1" id="KW-0472">Membrane</keyword>
<evidence type="ECO:0000313" key="3">
    <source>
        <dbReference type="Proteomes" id="UP000824120"/>
    </source>
</evidence>
<evidence type="ECO:0000313" key="2">
    <source>
        <dbReference type="EMBL" id="KAG5623739.1"/>
    </source>
</evidence>
<reference evidence="2 3" key="1">
    <citation type="submission" date="2020-09" db="EMBL/GenBank/DDBJ databases">
        <title>De no assembly of potato wild relative species, Solanum commersonii.</title>
        <authorList>
            <person name="Cho K."/>
        </authorList>
    </citation>
    <scope>NUCLEOTIDE SEQUENCE [LARGE SCALE GENOMIC DNA]</scope>
    <source>
        <strain evidence="2">LZ3.2</strain>
        <tissue evidence="2">Leaf</tissue>
    </source>
</reference>
<proteinExistence type="predicted"/>
<evidence type="ECO:0000256" key="1">
    <source>
        <dbReference type="SAM" id="Phobius"/>
    </source>
</evidence>